<dbReference type="Pfam" id="PF02719">
    <property type="entry name" value="Polysacc_synt_2"/>
    <property type="match status" value="1"/>
</dbReference>
<proteinExistence type="inferred from homology"/>
<dbReference type="Gene3D" id="3.40.50.720">
    <property type="entry name" value="NAD(P)-binding Rossmann-like Domain"/>
    <property type="match status" value="1"/>
</dbReference>
<dbReference type="PANTHER" id="PTHR43318">
    <property type="entry name" value="UDP-N-ACETYLGLUCOSAMINE 4,6-DEHYDRATASE"/>
    <property type="match status" value="1"/>
</dbReference>
<accession>A0ABV7G8V5</accession>
<feature type="domain" description="Polysaccharide biosynthesis protein CapD-like" evidence="2">
    <location>
        <begin position="1"/>
        <end position="155"/>
    </location>
</feature>
<dbReference type="InterPro" id="IPR036291">
    <property type="entry name" value="NAD(P)-bd_dom_sf"/>
</dbReference>
<evidence type="ECO:0000259" key="2">
    <source>
        <dbReference type="Pfam" id="PF02719"/>
    </source>
</evidence>
<sequence length="375" mass="40420">RDPAQIDAAFAQARPEVVFHLASIREPGLAELVVREAVDTNVFGTGHIIEACRRHGVAHAVYSSTGKCYAYLTDHVYTASKKLAEAQWMQAARENTGSTAFAMTRFTHVLENGIIARDIAAGIEAGMVGLHGPDRHFNVQNLRQATHLLINALALSGSEAPDSFWSAVDLGWPVNTLELALYEIARSGRDVGVRFLGVPKGYDESFFRGQFDWSGEHEYHPLVNALEAPTGFADSTGTMIGARVSACPPERLQQELRQLRAHLDSEADAGVKQALLQAVNGVTAAIFASTPPQRLLNILWWGAAPGWAGSPAAAARFKPLMAMLADTLLPFLERHPPADQEGRMLLEIAETFAAVPGLGGRADRLAELAQLSSAA</sequence>
<reference evidence="4" key="1">
    <citation type="journal article" date="2019" name="Int. J. Syst. Evol. Microbiol.">
        <title>The Global Catalogue of Microorganisms (GCM) 10K type strain sequencing project: providing services to taxonomists for standard genome sequencing and annotation.</title>
        <authorList>
            <consortium name="The Broad Institute Genomics Platform"/>
            <consortium name="The Broad Institute Genome Sequencing Center for Infectious Disease"/>
            <person name="Wu L."/>
            <person name="Ma J."/>
        </authorList>
    </citation>
    <scope>NUCLEOTIDE SEQUENCE [LARGE SCALE GENOMIC DNA]</scope>
    <source>
        <strain evidence="4">KCTC 52094</strain>
    </source>
</reference>
<organism evidence="3 4">
    <name type="scientific">Teichococcus globiformis</name>
    <dbReference type="NCBI Taxonomy" id="2307229"/>
    <lineage>
        <taxon>Bacteria</taxon>
        <taxon>Pseudomonadati</taxon>
        <taxon>Pseudomonadota</taxon>
        <taxon>Alphaproteobacteria</taxon>
        <taxon>Acetobacterales</taxon>
        <taxon>Roseomonadaceae</taxon>
        <taxon>Roseomonas</taxon>
    </lineage>
</organism>
<evidence type="ECO:0000313" key="3">
    <source>
        <dbReference type="EMBL" id="MFC3127645.1"/>
    </source>
</evidence>
<gene>
    <name evidence="3" type="ORF">ACFOD4_21480</name>
</gene>
<comment type="caution">
    <text evidence="3">The sequence shown here is derived from an EMBL/GenBank/DDBJ whole genome shotgun (WGS) entry which is preliminary data.</text>
</comment>
<name>A0ABV7G8V5_9PROT</name>
<comment type="similarity">
    <text evidence="1">Belongs to the polysaccharide synthase family.</text>
</comment>
<dbReference type="SUPFAM" id="SSF51735">
    <property type="entry name" value="NAD(P)-binding Rossmann-fold domains"/>
    <property type="match status" value="1"/>
</dbReference>
<dbReference type="PANTHER" id="PTHR43318:SF1">
    <property type="entry name" value="POLYSACCHARIDE BIOSYNTHESIS PROTEIN EPSC-RELATED"/>
    <property type="match status" value="1"/>
</dbReference>
<dbReference type="EMBL" id="JBHRTN010000029">
    <property type="protein sequence ID" value="MFC3127645.1"/>
    <property type="molecule type" value="Genomic_DNA"/>
</dbReference>
<evidence type="ECO:0000313" key="4">
    <source>
        <dbReference type="Proteomes" id="UP001595593"/>
    </source>
</evidence>
<dbReference type="Proteomes" id="UP001595593">
    <property type="component" value="Unassembled WGS sequence"/>
</dbReference>
<evidence type="ECO:0000256" key="1">
    <source>
        <dbReference type="ARBA" id="ARBA00007430"/>
    </source>
</evidence>
<dbReference type="RefSeq" id="WP_379599761.1">
    <property type="nucleotide sequence ID" value="NZ_JBHRTN010000029.1"/>
</dbReference>
<dbReference type="InterPro" id="IPR051203">
    <property type="entry name" value="Polysaccharide_Synthase-Rel"/>
</dbReference>
<keyword evidence="4" id="KW-1185">Reference proteome</keyword>
<protein>
    <submittedName>
        <fullName evidence="3">Polysaccharide biosynthesis protein</fullName>
    </submittedName>
</protein>
<dbReference type="InterPro" id="IPR003869">
    <property type="entry name" value="Polysac_CapD-like"/>
</dbReference>
<feature type="non-terminal residue" evidence="3">
    <location>
        <position position="1"/>
    </location>
</feature>